<sequence length="55" mass="6597">MNLEEELFEFLRHGDEDTLPPDHFGLRMDLGKREHEYLAKMIAAWIERREIRAGL</sequence>
<proteinExistence type="predicted"/>
<dbReference type="EMBL" id="LAZR01002137">
    <property type="protein sequence ID" value="KKN33960.1"/>
    <property type="molecule type" value="Genomic_DNA"/>
</dbReference>
<evidence type="ECO:0000313" key="1">
    <source>
        <dbReference type="EMBL" id="KKN33960.1"/>
    </source>
</evidence>
<name>A0A0F9PQA7_9ZZZZ</name>
<accession>A0A0F9PQA7</accession>
<comment type="caution">
    <text evidence="1">The sequence shown here is derived from an EMBL/GenBank/DDBJ whole genome shotgun (WGS) entry which is preliminary data.</text>
</comment>
<organism evidence="1">
    <name type="scientific">marine sediment metagenome</name>
    <dbReference type="NCBI Taxonomy" id="412755"/>
    <lineage>
        <taxon>unclassified sequences</taxon>
        <taxon>metagenomes</taxon>
        <taxon>ecological metagenomes</taxon>
    </lineage>
</organism>
<reference evidence="1" key="1">
    <citation type="journal article" date="2015" name="Nature">
        <title>Complex archaea that bridge the gap between prokaryotes and eukaryotes.</title>
        <authorList>
            <person name="Spang A."/>
            <person name="Saw J.H."/>
            <person name="Jorgensen S.L."/>
            <person name="Zaremba-Niedzwiedzka K."/>
            <person name="Martijn J."/>
            <person name="Lind A.E."/>
            <person name="van Eijk R."/>
            <person name="Schleper C."/>
            <person name="Guy L."/>
            <person name="Ettema T.J."/>
        </authorList>
    </citation>
    <scope>NUCLEOTIDE SEQUENCE</scope>
</reference>
<protein>
    <submittedName>
        <fullName evidence="1">Uncharacterized protein</fullName>
    </submittedName>
</protein>
<dbReference type="AlphaFoldDB" id="A0A0F9PQA7"/>
<gene>
    <name evidence="1" type="ORF">LCGC14_0798420</name>
</gene>